<dbReference type="RefSeq" id="WP_124871398.1">
    <property type="nucleotide sequence ID" value="NZ_CP034183.1"/>
</dbReference>
<feature type="domain" description="N-acetyltransferase" evidence="3">
    <location>
        <begin position="168"/>
        <end position="319"/>
    </location>
</feature>
<dbReference type="SUPFAM" id="SSF55729">
    <property type="entry name" value="Acyl-CoA N-acyltransferases (Nat)"/>
    <property type="match status" value="2"/>
</dbReference>
<evidence type="ECO:0000313" key="4">
    <source>
        <dbReference type="EMBL" id="AZI43239.1"/>
    </source>
</evidence>
<gene>
    <name evidence="4" type="ORF">EHF33_11215</name>
</gene>
<dbReference type="PROSITE" id="PS51186">
    <property type="entry name" value="GNAT"/>
    <property type="match status" value="2"/>
</dbReference>
<dbReference type="KEGG" id="dph:EHF33_11215"/>
<dbReference type="PANTHER" id="PTHR43877">
    <property type="entry name" value="AMINOALKYLPHOSPHONATE N-ACETYLTRANSFERASE-RELATED-RELATED"/>
    <property type="match status" value="1"/>
</dbReference>
<feature type="domain" description="N-acetyltransferase" evidence="3">
    <location>
        <begin position="4"/>
        <end position="151"/>
    </location>
</feature>
<dbReference type="CDD" id="cd04301">
    <property type="entry name" value="NAT_SF"/>
    <property type="match status" value="2"/>
</dbReference>
<dbReference type="EMBL" id="CP034183">
    <property type="protein sequence ID" value="AZI43239.1"/>
    <property type="molecule type" value="Genomic_DNA"/>
</dbReference>
<dbReference type="Pfam" id="PF00583">
    <property type="entry name" value="Acetyltransf_1"/>
    <property type="match status" value="2"/>
</dbReference>
<dbReference type="InterPro" id="IPR016181">
    <property type="entry name" value="Acyl_CoA_acyltransferase"/>
</dbReference>
<dbReference type="InterPro" id="IPR050832">
    <property type="entry name" value="Bact_Acetyltransf"/>
</dbReference>
<reference evidence="4 5" key="1">
    <citation type="submission" date="2018-11" db="EMBL/GenBank/DDBJ databases">
        <title>Deinococcus shelandsis sp. nov., isolated from South Shetland Islands soil of Antarctica.</title>
        <authorList>
            <person name="Tian J."/>
        </authorList>
    </citation>
    <scope>NUCLEOTIDE SEQUENCE [LARGE SCALE GENOMIC DNA]</scope>
    <source>
        <strain evidence="4 5">S14-83T</strain>
    </source>
</reference>
<dbReference type="InterPro" id="IPR000182">
    <property type="entry name" value="GNAT_dom"/>
</dbReference>
<protein>
    <submittedName>
        <fullName evidence="4">GNAT family N-acetyltransferase</fullName>
    </submittedName>
</protein>
<name>A0A3G8YCW1_9DEIO</name>
<evidence type="ECO:0000313" key="5">
    <source>
        <dbReference type="Proteomes" id="UP000276417"/>
    </source>
</evidence>
<keyword evidence="2" id="KW-0012">Acyltransferase</keyword>
<dbReference type="OrthoDB" id="4140682at2"/>
<organism evidence="4 5">
    <name type="scientific">Deinococcus psychrotolerans</name>
    <dbReference type="NCBI Taxonomy" id="2489213"/>
    <lineage>
        <taxon>Bacteria</taxon>
        <taxon>Thermotogati</taxon>
        <taxon>Deinococcota</taxon>
        <taxon>Deinococci</taxon>
        <taxon>Deinococcales</taxon>
        <taxon>Deinococcaceae</taxon>
        <taxon>Deinococcus</taxon>
    </lineage>
</organism>
<dbReference type="Gene3D" id="3.40.630.30">
    <property type="match status" value="1"/>
</dbReference>
<evidence type="ECO:0000256" key="1">
    <source>
        <dbReference type="ARBA" id="ARBA00022679"/>
    </source>
</evidence>
<evidence type="ECO:0000256" key="2">
    <source>
        <dbReference type="ARBA" id="ARBA00023315"/>
    </source>
</evidence>
<keyword evidence="1 4" id="KW-0808">Transferase</keyword>
<dbReference type="Proteomes" id="UP000276417">
    <property type="component" value="Chromosome 1"/>
</dbReference>
<evidence type="ECO:0000259" key="3">
    <source>
        <dbReference type="PROSITE" id="PS51186"/>
    </source>
</evidence>
<accession>A0A3G8YCW1</accession>
<proteinExistence type="predicted"/>
<dbReference type="GO" id="GO:0016747">
    <property type="term" value="F:acyltransferase activity, transferring groups other than amino-acyl groups"/>
    <property type="evidence" value="ECO:0007669"/>
    <property type="project" value="InterPro"/>
</dbReference>
<keyword evidence="5" id="KW-1185">Reference proteome</keyword>
<sequence>MIQLTLRPATPDDLPFRVALHNRLHPDEPTTLADVQRQNANRRADLVLRRYVAEVGGQAVGLGVYTQQEWMFHPQKFAVNVQVKPEWQGQGIGKHIWERLEEELRSLSAIKLFSSVREDASRSLRFLIERGFVEEQRERESALNLADANLSGLDSALARAKAGGYQLLTFAEYAAPDKERQLYTFDESASQDEPHPPDEVFTFPSFERYWTPIHANPNLDFSLWFVAVREGEIVGLSQLNPVSAQPDTLMTGFTATARAHRRQGLALALKLLALSEAKRRGYLHVKTGNDATNAPMIAINDVVGFVPQPAQLWMAWKAEAQS</sequence>
<dbReference type="PANTHER" id="PTHR43877:SF6">
    <property type="entry name" value="GCN5-RELATED N-ACETYLTRANSFERASE"/>
    <property type="match status" value="1"/>
</dbReference>
<dbReference type="AlphaFoldDB" id="A0A3G8YCW1"/>